<dbReference type="CDD" id="cd06261">
    <property type="entry name" value="TM_PBP2"/>
    <property type="match status" value="1"/>
</dbReference>
<keyword evidence="3 9" id="KW-0813">Transport</keyword>
<comment type="caution">
    <text evidence="11">The sequence shown here is derived from an EMBL/GenBank/DDBJ whole genome shotgun (WGS) entry which is preliminary data.</text>
</comment>
<comment type="similarity">
    <text evidence="2">Belongs to the binding-protein-dependent transport system permease family. HisMQ subfamily.</text>
</comment>
<proteinExistence type="inferred from homology"/>
<dbReference type="Proteomes" id="UP000419743">
    <property type="component" value="Unassembled WGS sequence"/>
</dbReference>
<keyword evidence="5 9" id="KW-0812">Transmembrane</keyword>
<gene>
    <name evidence="11" type="primary">artQ</name>
    <name evidence="11" type="ORF">HALOF300_03103</name>
</gene>
<evidence type="ECO:0000313" key="12">
    <source>
        <dbReference type="Proteomes" id="UP000419743"/>
    </source>
</evidence>
<dbReference type="InterPro" id="IPR010065">
    <property type="entry name" value="AA_ABC_transptr_permease_3TM"/>
</dbReference>
<keyword evidence="7 9" id="KW-1133">Transmembrane helix</keyword>
<dbReference type="PROSITE" id="PS50928">
    <property type="entry name" value="ABC_TM1"/>
    <property type="match status" value="1"/>
</dbReference>
<feature type="transmembrane region" description="Helical" evidence="9">
    <location>
        <begin position="143"/>
        <end position="165"/>
    </location>
</feature>
<feature type="transmembrane region" description="Helical" evidence="9">
    <location>
        <begin position="119"/>
        <end position="137"/>
    </location>
</feature>
<evidence type="ECO:0000256" key="4">
    <source>
        <dbReference type="ARBA" id="ARBA00022475"/>
    </source>
</evidence>
<dbReference type="RefSeq" id="WP_156741805.1">
    <property type="nucleotide sequence ID" value="NZ_CACRYJ010000046.1"/>
</dbReference>
<dbReference type="Gene3D" id="1.10.3720.10">
    <property type="entry name" value="MetI-like"/>
    <property type="match status" value="1"/>
</dbReference>
<dbReference type="NCBIfam" id="TIGR01726">
    <property type="entry name" value="HEQRo_perm_3TM"/>
    <property type="match status" value="1"/>
</dbReference>
<dbReference type="PANTHER" id="PTHR30614">
    <property type="entry name" value="MEMBRANE COMPONENT OF AMINO ACID ABC TRANSPORTER"/>
    <property type="match status" value="1"/>
</dbReference>
<keyword evidence="8 9" id="KW-0472">Membrane</keyword>
<accession>A0A7M4DLT6</accession>
<dbReference type="Pfam" id="PF00528">
    <property type="entry name" value="BPD_transp_1"/>
    <property type="match status" value="1"/>
</dbReference>
<sequence>MSGHWAPSERALARVAYRRRRRRRSFLVALASTVVVAVLAVVVLVGSPGWERAREAFFDPVEFVDVLPAVAQGLWLNLRVWVIAGVIAVVGGLLLAIARTTTAPALFPLRAVVTIYIDVFRGVPVLLVLLLVGFGLPALRLPWLPITAVFLGTLAIVLTYTAYLAEIFRAGIESVHPSQVAAARALGLTRGQTTRRVVVPQAVRAVTPALLNMIVALQKDSGLISILGAVDAIRAAEIAVTGSYNFTAYVAAGFLFLLISVPLTRLVDAYNARRGGRGSGRATVGAIR</sequence>
<comment type="subcellular location">
    <subcellularLocation>
        <location evidence="1 9">Cell membrane</location>
        <topology evidence="1 9">Multi-pass membrane protein</topology>
    </subcellularLocation>
</comment>
<dbReference type="PANTHER" id="PTHR30614:SF20">
    <property type="entry name" value="GLUTAMINE TRANSPORT SYSTEM PERMEASE PROTEIN GLNP"/>
    <property type="match status" value="1"/>
</dbReference>
<evidence type="ECO:0000259" key="10">
    <source>
        <dbReference type="PROSITE" id="PS50928"/>
    </source>
</evidence>
<evidence type="ECO:0000256" key="9">
    <source>
        <dbReference type="RuleBase" id="RU363032"/>
    </source>
</evidence>
<feature type="domain" description="ABC transmembrane type-1" evidence="10">
    <location>
        <begin position="74"/>
        <end position="267"/>
    </location>
</feature>
<keyword evidence="6" id="KW-0029">Amino-acid transport</keyword>
<reference evidence="11 12" key="1">
    <citation type="submission" date="2019-11" db="EMBL/GenBank/DDBJ databases">
        <authorList>
            <person name="Criscuolo A."/>
        </authorList>
    </citation>
    <scope>NUCLEOTIDE SEQUENCE [LARGE SCALE GENOMIC DNA]</scope>
    <source>
        <strain evidence="11">CIP111667</strain>
    </source>
</reference>
<dbReference type="EMBL" id="CACRYJ010000046">
    <property type="protein sequence ID" value="VZO38266.1"/>
    <property type="molecule type" value="Genomic_DNA"/>
</dbReference>
<evidence type="ECO:0000256" key="6">
    <source>
        <dbReference type="ARBA" id="ARBA00022970"/>
    </source>
</evidence>
<evidence type="ECO:0000256" key="5">
    <source>
        <dbReference type="ARBA" id="ARBA00022692"/>
    </source>
</evidence>
<evidence type="ECO:0000313" key="11">
    <source>
        <dbReference type="EMBL" id="VZO38266.1"/>
    </source>
</evidence>
<feature type="transmembrane region" description="Helical" evidence="9">
    <location>
        <begin position="26"/>
        <end position="45"/>
    </location>
</feature>
<feature type="transmembrane region" description="Helical" evidence="9">
    <location>
        <begin position="78"/>
        <end position="98"/>
    </location>
</feature>
<name>A0A7M4DLT6_9MICO</name>
<dbReference type="GO" id="GO:0022857">
    <property type="term" value="F:transmembrane transporter activity"/>
    <property type="evidence" value="ECO:0007669"/>
    <property type="project" value="InterPro"/>
</dbReference>
<keyword evidence="12" id="KW-1185">Reference proteome</keyword>
<dbReference type="InterPro" id="IPR043429">
    <property type="entry name" value="ArtM/GltK/GlnP/TcyL/YhdX-like"/>
</dbReference>
<evidence type="ECO:0000256" key="2">
    <source>
        <dbReference type="ARBA" id="ARBA00010072"/>
    </source>
</evidence>
<evidence type="ECO:0000256" key="3">
    <source>
        <dbReference type="ARBA" id="ARBA00022448"/>
    </source>
</evidence>
<dbReference type="SUPFAM" id="SSF161098">
    <property type="entry name" value="MetI-like"/>
    <property type="match status" value="1"/>
</dbReference>
<evidence type="ECO:0000256" key="8">
    <source>
        <dbReference type="ARBA" id="ARBA00023136"/>
    </source>
</evidence>
<keyword evidence="4" id="KW-1003">Cell membrane</keyword>
<evidence type="ECO:0000256" key="7">
    <source>
        <dbReference type="ARBA" id="ARBA00022989"/>
    </source>
</evidence>
<protein>
    <submittedName>
        <fullName evidence="11">Arginine transport system permease protein ArtQ</fullName>
    </submittedName>
</protein>
<organism evidence="11 12">
    <name type="scientific">Occultella aeris</name>
    <dbReference type="NCBI Taxonomy" id="2761496"/>
    <lineage>
        <taxon>Bacteria</taxon>
        <taxon>Bacillati</taxon>
        <taxon>Actinomycetota</taxon>
        <taxon>Actinomycetes</taxon>
        <taxon>Micrococcales</taxon>
        <taxon>Ruaniaceae</taxon>
        <taxon>Occultella</taxon>
    </lineage>
</organism>
<dbReference type="GO" id="GO:0006865">
    <property type="term" value="P:amino acid transport"/>
    <property type="evidence" value="ECO:0007669"/>
    <property type="project" value="UniProtKB-KW"/>
</dbReference>
<dbReference type="AlphaFoldDB" id="A0A7M4DLT6"/>
<dbReference type="InterPro" id="IPR035906">
    <property type="entry name" value="MetI-like_sf"/>
</dbReference>
<dbReference type="GO" id="GO:0043190">
    <property type="term" value="C:ATP-binding cassette (ABC) transporter complex"/>
    <property type="evidence" value="ECO:0007669"/>
    <property type="project" value="InterPro"/>
</dbReference>
<feature type="transmembrane region" description="Helical" evidence="9">
    <location>
        <begin position="246"/>
        <end position="267"/>
    </location>
</feature>
<evidence type="ECO:0000256" key="1">
    <source>
        <dbReference type="ARBA" id="ARBA00004651"/>
    </source>
</evidence>
<dbReference type="InterPro" id="IPR000515">
    <property type="entry name" value="MetI-like"/>
</dbReference>